<reference evidence="2 3" key="1">
    <citation type="submission" date="2023-08" db="EMBL/GenBank/DDBJ databases">
        <title>Black Yeasts Isolated from many extreme environments.</title>
        <authorList>
            <person name="Coleine C."/>
            <person name="Stajich J.E."/>
            <person name="Selbmann L."/>
        </authorList>
    </citation>
    <scope>NUCLEOTIDE SEQUENCE [LARGE SCALE GENOMIC DNA]</scope>
    <source>
        <strain evidence="2 3">CCFEE 5935</strain>
    </source>
</reference>
<dbReference type="Proteomes" id="UP001337655">
    <property type="component" value="Unassembled WGS sequence"/>
</dbReference>
<keyword evidence="3" id="KW-1185">Reference proteome</keyword>
<dbReference type="AlphaFoldDB" id="A0AAV9NWJ5"/>
<comment type="caution">
    <text evidence="2">The sequence shown here is derived from an EMBL/GenBank/DDBJ whole genome shotgun (WGS) entry which is preliminary data.</text>
</comment>
<protein>
    <submittedName>
        <fullName evidence="2">Uncharacterized protein</fullName>
    </submittedName>
</protein>
<evidence type="ECO:0000313" key="2">
    <source>
        <dbReference type="EMBL" id="KAK5164048.1"/>
    </source>
</evidence>
<organism evidence="2 3">
    <name type="scientific">Saxophila tyrrhenica</name>
    <dbReference type="NCBI Taxonomy" id="1690608"/>
    <lineage>
        <taxon>Eukaryota</taxon>
        <taxon>Fungi</taxon>
        <taxon>Dikarya</taxon>
        <taxon>Ascomycota</taxon>
        <taxon>Pezizomycotina</taxon>
        <taxon>Dothideomycetes</taxon>
        <taxon>Dothideomycetidae</taxon>
        <taxon>Mycosphaerellales</taxon>
        <taxon>Extremaceae</taxon>
        <taxon>Saxophila</taxon>
    </lineage>
</organism>
<feature type="region of interest" description="Disordered" evidence="1">
    <location>
        <begin position="15"/>
        <end position="39"/>
    </location>
</feature>
<accession>A0AAV9NWJ5</accession>
<dbReference type="RefSeq" id="XP_064654376.1">
    <property type="nucleotide sequence ID" value="XM_064807362.1"/>
</dbReference>
<evidence type="ECO:0000313" key="3">
    <source>
        <dbReference type="Proteomes" id="UP001337655"/>
    </source>
</evidence>
<evidence type="ECO:0000256" key="1">
    <source>
        <dbReference type="SAM" id="MobiDB-lite"/>
    </source>
</evidence>
<dbReference type="EMBL" id="JAVRRT010000021">
    <property type="protein sequence ID" value="KAK5164048.1"/>
    <property type="molecule type" value="Genomic_DNA"/>
</dbReference>
<sequence>MASPPVEVHEILMPVEPAPAKKHEATLGQKESCATDGPQNELAAAGQNLKGKTSSIKNIGEARNIIKLEAAIEAIDTEDINLTPSKCLPRVPDRDGPFRSCVRAMIARLIKYGEEKWTFDSFRMALDRITLLNFIEERGPVGSKPKWPY</sequence>
<gene>
    <name evidence="2" type="ORF">LTR77_010139</name>
</gene>
<name>A0AAV9NWJ5_9PEZI</name>
<proteinExistence type="predicted"/>
<dbReference type="GeneID" id="89931468"/>